<accession>A0ABV2Q3N2</accession>
<dbReference type="RefSeq" id="WP_354440696.1">
    <property type="nucleotide sequence ID" value="NZ_JBEPSH010000001.1"/>
</dbReference>
<feature type="region of interest" description="Disordered" evidence="1">
    <location>
        <begin position="29"/>
        <end position="65"/>
    </location>
</feature>
<name>A0ABV2Q3N2_9BURK</name>
<protein>
    <submittedName>
        <fullName evidence="2">Uncharacterized protein</fullName>
    </submittedName>
</protein>
<dbReference type="EMBL" id="JBEPSH010000001">
    <property type="protein sequence ID" value="MET4575325.1"/>
    <property type="molecule type" value="Genomic_DNA"/>
</dbReference>
<organism evidence="2 3">
    <name type="scientific">Ottowia thiooxydans</name>
    <dbReference type="NCBI Taxonomy" id="219182"/>
    <lineage>
        <taxon>Bacteria</taxon>
        <taxon>Pseudomonadati</taxon>
        <taxon>Pseudomonadota</taxon>
        <taxon>Betaproteobacteria</taxon>
        <taxon>Burkholderiales</taxon>
        <taxon>Comamonadaceae</taxon>
        <taxon>Ottowia</taxon>
    </lineage>
</organism>
<sequence length="65" mass="6918">MTVFKEANVVITNGGVGVGRALALEASLRRSRSASHTTPSGRSEHNLACIRSRPDTPPSTAVSRW</sequence>
<keyword evidence="3" id="KW-1185">Reference proteome</keyword>
<comment type="caution">
    <text evidence="2">The sequence shown here is derived from an EMBL/GenBank/DDBJ whole genome shotgun (WGS) entry which is preliminary data.</text>
</comment>
<dbReference type="Proteomes" id="UP001549320">
    <property type="component" value="Unassembled WGS sequence"/>
</dbReference>
<evidence type="ECO:0000313" key="2">
    <source>
        <dbReference type="EMBL" id="MET4575325.1"/>
    </source>
</evidence>
<evidence type="ECO:0000313" key="3">
    <source>
        <dbReference type="Proteomes" id="UP001549320"/>
    </source>
</evidence>
<gene>
    <name evidence="2" type="ORF">ABIE13_000422</name>
</gene>
<reference evidence="2 3" key="1">
    <citation type="submission" date="2024-06" db="EMBL/GenBank/DDBJ databases">
        <title>Sorghum-associated microbial communities from plants grown in Nebraska, USA.</title>
        <authorList>
            <person name="Schachtman D."/>
        </authorList>
    </citation>
    <scope>NUCLEOTIDE SEQUENCE [LARGE SCALE GENOMIC DNA]</scope>
    <source>
        <strain evidence="2 3">2709</strain>
    </source>
</reference>
<proteinExistence type="predicted"/>
<evidence type="ECO:0000256" key="1">
    <source>
        <dbReference type="SAM" id="MobiDB-lite"/>
    </source>
</evidence>